<evidence type="ECO:0000313" key="1">
    <source>
        <dbReference type="EMBL" id="PNG27020.1"/>
    </source>
</evidence>
<evidence type="ECO:0000313" key="2">
    <source>
        <dbReference type="Proteomes" id="UP000236286"/>
    </source>
</evidence>
<sequence length="136" mass="14737">MLSVFCALRAADSPLLEGAEFRAAVSLGNLAGKALGRVKHPTLKRPDKNGVERAVFVPDNEPAGDGDFAIIPVPAAVHELVLLGDGDSEPLFTRLALERAGKRFSRAYPWLTIGLHMAAPGFDFNDMWRARQKEVA</sequence>
<proteinExistence type="predicted"/>
<dbReference type="OrthoDB" id="9811157at2"/>
<dbReference type="Proteomes" id="UP000236286">
    <property type="component" value="Unassembled WGS sequence"/>
</dbReference>
<organism evidence="1 2">
    <name type="scientific">Methylocella silvestris</name>
    <dbReference type="NCBI Taxonomy" id="199596"/>
    <lineage>
        <taxon>Bacteria</taxon>
        <taxon>Pseudomonadati</taxon>
        <taxon>Pseudomonadota</taxon>
        <taxon>Alphaproteobacteria</taxon>
        <taxon>Hyphomicrobiales</taxon>
        <taxon>Beijerinckiaceae</taxon>
        <taxon>Methylocella</taxon>
    </lineage>
</organism>
<gene>
    <name evidence="1" type="ORF">CR492_04770</name>
</gene>
<protein>
    <submittedName>
        <fullName evidence="1">Uncharacterized protein</fullName>
    </submittedName>
</protein>
<accession>A0A2J7TJS4</accession>
<reference evidence="1 2" key="1">
    <citation type="submission" date="2017-10" db="EMBL/GenBank/DDBJ databases">
        <title>Genome announcement of Methylocella silvestris TVC from permafrost.</title>
        <authorList>
            <person name="Wang J."/>
            <person name="Geng K."/>
            <person name="Ul-Haque F."/>
            <person name="Crombie A.T."/>
            <person name="Street L.E."/>
            <person name="Wookey P.A."/>
            <person name="Murrell J.C."/>
            <person name="Pratscher J."/>
        </authorList>
    </citation>
    <scope>NUCLEOTIDE SEQUENCE [LARGE SCALE GENOMIC DNA]</scope>
    <source>
        <strain evidence="1 2">TVC</strain>
    </source>
</reference>
<dbReference type="AlphaFoldDB" id="A0A2J7TJS4"/>
<dbReference type="EMBL" id="PDZR01000003">
    <property type="protein sequence ID" value="PNG27020.1"/>
    <property type="molecule type" value="Genomic_DNA"/>
</dbReference>
<comment type="caution">
    <text evidence="1">The sequence shown here is derived from an EMBL/GenBank/DDBJ whole genome shotgun (WGS) entry which is preliminary data.</text>
</comment>
<dbReference type="RefSeq" id="WP_102842609.1">
    <property type="nucleotide sequence ID" value="NZ_PDZR01000003.1"/>
</dbReference>
<name>A0A2J7TJS4_METSI</name>